<dbReference type="RefSeq" id="WP_125084898.1">
    <property type="nucleotide sequence ID" value="NZ_CP034248.1"/>
</dbReference>
<dbReference type="AlphaFoldDB" id="A0A3Q8S711"/>
<organism evidence="2 3">
    <name type="scientific">Paenibacillus lentus</name>
    <dbReference type="NCBI Taxonomy" id="1338368"/>
    <lineage>
        <taxon>Bacteria</taxon>
        <taxon>Bacillati</taxon>
        <taxon>Bacillota</taxon>
        <taxon>Bacilli</taxon>
        <taxon>Bacillales</taxon>
        <taxon>Paenibacillaceae</taxon>
        <taxon>Paenibacillus</taxon>
    </lineage>
</organism>
<dbReference type="EMBL" id="CP034248">
    <property type="protein sequence ID" value="AZK48752.1"/>
    <property type="molecule type" value="Genomic_DNA"/>
</dbReference>
<evidence type="ECO:0000313" key="3">
    <source>
        <dbReference type="Proteomes" id="UP000273145"/>
    </source>
</evidence>
<feature type="compositionally biased region" description="Polar residues" evidence="1">
    <location>
        <begin position="126"/>
        <end position="135"/>
    </location>
</feature>
<keyword evidence="3" id="KW-1185">Reference proteome</keyword>
<evidence type="ECO:0000256" key="1">
    <source>
        <dbReference type="SAM" id="MobiDB-lite"/>
    </source>
</evidence>
<dbReference type="Proteomes" id="UP000273145">
    <property type="component" value="Chromosome"/>
</dbReference>
<dbReference type="OrthoDB" id="9932567at2"/>
<feature type="compositionally biased region" description="Low complexity" evidence="1">
    <location>
        <begin position="136"/>
        <end position="160"/>
    </location>
</feature>
<name>A0A3Q8S711_9BACL</name>
<reference evidence="2 3" key="1">
    <citation type="submission" date="2018-11" db="EMBL/GenBank/DDBJ databases">
        <title>Genome sequencing of Paenibacillus lentus DSM25539(T).</title>
        <authorList>
            <person name="Kook J.-K."/>
            <person name="Park S.-N."/>
            <person name="Lim Y.K."/>
        </authorList>
    </citation>
    <scope>NUCLEOTIDE SEQUENCE [LARGE SCALE GENOMIC DNA]</scope>
    <source>
        <strain evidence="2 3">DSM 25539</strain>
    </source>
</reference>
<sequence length="160" mass="17831">MYFQALSFSADTMQQKTTSRLEQIIQIAQSGASDTEKRQMIKNMQLQMDSESMEKLMANLPEVGTTEKLERAERAERAEESQQLEQYDQKDEQLSGGETTNEHGDTVVISQEAMHQYESRLVTFHLQGNHSQFEHSSGNPPSSGESSAATQSSAPSPSVE</sequence>
<gene>
    <name evidence="2" type="ORF">EIM92_23325</name>
</gene>
<proteinExistence type="predicted"/>
<feature type="compositionally biased region" description="Basic and acidic residues" evidence="1">
    <location>
        <begin position="65"/>
        <end position="80"/>
    </location>
</feature>
<accession>A0A3Q8S711</accession>
<feature type="region of interest" description="Disordered" evidence="1">
    <location>
        <begin position="61"/>
        <end position="160"/>
    </location>
</feature>
<protein>
    <submittedName>
        <fullName evidence="2">Uncharacterized protein</fullName>
    </submittedName>
</protein>
<evidence type="ECO:0000313" key="2">
    <source>
        <dbReference type="EMBL" id="AZK48752.1"/>
    </source>
</evidence>
<dbReference type="KEGG" id="plen:EIM92_23325"/>